<evidence type="ECO:0008006" key="5">
    <source>
        <dbReference type="Google" id="ProtNLM"/>
    </source>
</evidence>
<evidence type="ECO:0000256" key="2">
    <source>
        <dbReference type="SAM" id="SignalP"/>
    </source>
</evidence>
<evidence type="ECO:0000313" key="4">
    <source>
        <dbReference type="Proteomes" id="UP000289821"/>
    </source>
</evidence>
<dbReference type="PROSITE" id="PS51257">
    <property type="entry name" value="PROKAR_LIPOPROTEIN"/>
    <property type="match status" value="1"/>
</dbReference>
<sequence>MKKLILILSLGSFLLSTASCSSSYHTSSRNSAPGQVKKAYGAKSAKAFAPGQQKKKKNKRKKKY</sequence>
<feature type="chain" id="PRO_5020427055" description="Quinol oxidase subunit 4" evidence="2">
    <location>
        <begin position="19"/>
        <end position="64"/>
    </location>
</feature>
<feature type="compositionally biased region" description="Basic residues" evidence="1">
    <location>
        <begin position="53"/>
        <end position="64"/>
    </location>
</feature>
<protein>
    <recommendedName>
        <fullName evidence="5">Quinol oxidase subunit 4</fullName>
    </recommendedName>
</protein>
<evidence type="ECO:0000256" key="1">
    <source>
        <dbReference type="SAM" id="MobiDB-lite"/>
    </source>
</evidence>
<gene>
    <name evidence="3" type="ORF">DSM04_11220</name>
</gene>
<dbReference type="Proteomes" id="UP000289821">
    <property type="component" value="Unassembled WGS sequence"/>
</dbReference>
<feature type="region of interest" description="Disordered" evidence="1">
    <location>
        <begin position="24"/>
        <end position="64"/>
    </location>
</feature>
<organism evidence="3 4">
    <name type="scientific">Leeuwenhoekiella aestuarii</name>
    <dbReference type="NCBI Taxonomy" id="2249426"/>
    <lineage>
        <taxon>Bacteria</taxon>
        <taxon>Pseudomonadati</taxon>
        <taxon>Bacteroidota</taxon>
        <taxon>Flavobacteriia</taxon>
        <taxon>Flavobacteriales</taxon>
        <taxon>Flavobacteriaceae</taxon>
        <taxon>Leeuwenhoekiella</taxon>
    </lineage>
</organism>
<reference evidence="3 4" key="1">
    <citation type="submission" date="2018-07" db="EMBL/GenBank/DDBJ databases">
        <title>Leeuwenhoekiella genomics.</title>
        <authorList>
            <person name="Tahon G."/>
            <person name="Willems A."/>
        </authorList>
    </citation>
    <scope>NUCLEOTIDE SEQUENCE [LARGE SCALE GENOMIC DNA]</scope>
    <source>
        <strain evidence="3 4">R-50232</strain>
    </source>
</reference>
<keyword evidence="2" id="KW-0732">Signal</keyword>
<comment type="caution">
    <text evidence="3">The sequence shown here is derived from an EMBL/GenBank/DDBJ whole genome shotgun (WGS) entry which is preliminary data.</text>
</comment>
<dbReference type="EMBL" id="QOVI01000012">
    <property type="protein sequence ID" value="RXG11290.1"/>
    <property type="molecule type" value="Genomic_DNA"/>
</dbReference>
<proteinExistence type="predicted"/>
<feature type="signal peptide" evidence="2">
    <location>
        <begin position="1"/>
        <end position="18"/>
    </location>
</feature>
<dbReference type="AlphaFoldDB" id="A0A4V1KNN8"/>
<evidence type="ECO:0000313" key="3">
    <source>
        <dbReference type="EMBL" id="RXG11290.1"/>
    </source>
</evidence>
<name>A0A4V1KNN8_9FLAO</name>
<dbReference type="RefSeq" id="WP_128762907.1">
    <property type="nucleotide sequence ID" value="NZ_QOVI01000012.1"/>
</dbReference>
<accession>A0A4V1KNN8</accession>
<keyword evidence="4" id="KW-1185">Reference proteome</keyword>